<dbReference type="PANTHER" id="PTHR43730">
    <property type="entry name" value="BETA-MANNOSIDASE"/>
    <property type="match status" value="1"/>
</dbReference>
<evidence type="ECO:0000256" key="15">
    <source>
        <dbReference type="ARBA" id="ARBA00041614"/>
    </source>
</evidence>
<accession>A0A437R0E0</accession>
<evidence type="ECO:0000256" key="2">
    <source>
        <dbReference type="ARBA" id="ARBA00004371"/>
    </source>
</evidence>
<feature type="domain" description="Beta-mannosidase-like galactose-binding" evidence="19">
    <location>
        <begin position="32"/>
        <end position="203"/>
    </location>
</feature>
<dbReference type="InterPro" id="IPR013783">
    <property type="entry name" value="Ig-like_fold"/>
</dbReference>
<evidence type="ECO:0000256" key="5">
    <source>
        <dbReference type="ARBA" id="ARBA00011738"/>
    </source>
</evidence>
<feature type="domain" description="Mannosidase Ig/CBM-like" evidence="18">
    <location>
        <begin position="687"/>
        <end position="775"/>
    </location>
</feature>
<feature type="domain" description="Beta-mannosidase Ig-fold" evidence="17">
    <location>
        <begin position="783"/>
        <end position="864"/>
    </location>
</feature>
<evidence type="ECO:0000256" key="12">
    <source>
        <dbReference type="ARBA" id="ARBA00023295"/>
    </source>
</evidence>
<dbReference type="Gene3D" id="2.60.120.260">
    <property type="entry name" value="Galactose-binding domain-like"/>
    <property type="match status" value="1"/>
</dbReference>
<dbReference type="GO" id="GO:0005576">
    <property type="term" value="C:extracellular region"/>
    <property type="evidence" value="ECO:0007669"/>
    <property type="project" value="UniProtKB-SubCell"/>
</dbReference>
<comment type="pathway">
    <text evidence="4">Glycan metabolism; N-glycan degradation.</text>
</comment>
<proteinExistence type="inferred from homology"/>
<evidence type="ECO:0000256" key="1">
    <source>
        <dbReference type="ARBA" id="ARBA00000829"/>
    </source>
</evidence>
<evidence type="ECO:0000259" key="18">
    <source>
        <dbReference type="Pfam" id="PF17786"/>
    </source>
</evidence>
<evidence type="ECO:0000256" key="14">
    <source>
        <dbReference type="ARBA" id="ARBA00041069"/>
    </source>
</evidence>
<dbReference type="InterPro" id="IPR041625">
    <property type="entry name" value="Beta-mannosidase_Ig"/>
</dbReference>
<dbReference type="GO" id="GO:0005764">
    <property type="term" value="C:lysosome"/>
    <property type="evidence" value="ECO:0007669"/>
    <property type="project" value="UniProtKB-SubCell"/>
</dbReference>
<evidence type="ECO:0000256" key="8">
    <source>
        <dbReference type="ARBA" id="ARBA00022729"/>
    </source>
</evidence>
<gene>
    <name evidence="20" type="ORF">EOE67_06445</name>
</gene>
<dbReference type="EMBL" id="SACS01000005">
    <property type="protein sequence ID" value="RVU40232.1"/>
    <property type="molecule type" value="Genomic_DNA"/>
</dbReference>
<evidence type="ECO:0000256" key="6">
    <source>
        <dbReference type="ARBA" id="ARBA00012754"/>
    </source>
</evidence>
<dbReference type="AlphaFoldDB" id="A0A437R0E0"/>
<dbReference type="OrthoDB" id="9758603at2"/>
<keyword evidence="10" id="KW-0325">Glycoprotein</keyword>
<dbReference type="PANTHER" id="PTHR43730:SF1">
    <property type="entry name" value="BETA-MANNOSIDASE"/>
    <property type="match status" value="1"/>
</dbReference>
<dbReference type="FunFam" id="2.60.120.260:FF:000060">
    <property type="entry name" value="Probable beta-mannosidase"/>
    <property type="match status" value="1"/>
</dbReference>
<evidence type="ECO:0000256" key="9">
    <source>
        <dbReference type="ARBA" id="ARBA00022801"/>
    </source>
</evidence>
<keyword evidence="12" id="KW-0326">Glycosidase</keyword>
<dbReference type="SUPFAM" id="SSF49785">
    <property type="entry name" value="Galactose-binding domain-like"/>
    <property type="match status" value="1"/>
</dbReference>
<evidence type="ECO:0000256" key="7">
    <source>
        <dbReference type="ARBA" id="ARBA00022525"/>
    </source>
</evidence>
<keyword evidence="11" id="KW-0458">Lysosome</keyword>
<keyword evidence="7" id="KW-0964">Secreted</keyword>
<dbReference type="Gene3D" id="2.60.40.10">
    <property type="entry name" value="Immunoglobulins"/>
    <property type="match status" value="3"/>
</dbReference>
<dbReference type="GO" id="GO:0005975">
    <property type="term" value="P:carbohydrate metabolic process"/>
    <property type="evidence" value="ECO:0007669"/>
    <property type="project" value="InterPro"/>
</dbReference>
<dbReference type="InterPro" id="IPR006102">
    <property type="entry name" value="Ig-like_GH2"/>
</dbReference>
<evidence type="ECO:0000259" key="16">
    <source>
        <dbReference type="Pfam" id="PF00703"/>
    </source>
</evidence>
<dbReference type="Pfam" id="PF17753">
    <property type="entry name" value="Ig_mannosidase"/>
    <property type="match status" value="1"/>
</dbReference>
<dbReference type="SUPFAM" id="SSF49303">
    <property type="entry name" value="beta-Galactosidase/glucuronidase domain"/>
    <property type="match status" value="3"/>
</dbReference>
<dbReference type="SUPFAM" id="SSF51445">
    <property type="entry name" value="(Trans)glycosidases"/>
    <property type="match status" value="1"/>
</dbReference>
<organism evidence="20 21">
    <name type="scientific">Rheinheimera riviphila</name>
    <dbReference type="NCBI Taxonomy" id="1834037"/>
    <lineage>
        <taxon>Bacteria</taxon>
        <taxon>Pseudomonadati</taxon>
        <taxon>Pseudomonadota</taxon>
        <taxon>Gammaproteobacteria</taxon>
        <taxon>Chromatiales</taxon>
        <taxon>Chromatiaceae</taxon>
        <taxon>Rheinheimera</taxon>
    </lineage>
</organism>
<evidence type="ECO:0000313" key="21">
    <source>
        <dbReference type="Proteomes" id="UP000283077"/>
    </source>
</evidence>
<dbReference type="InterPro" id="IPR017853">
    <property type="entry name" value="GH"/>
</dbReference>
<keyword evidence="9 20" id="KW-0378">Hydrolase</keyword>
<dbReference type="InterPro" id="IPR036156">
    <property type="entry name" value="Beta-gal/glucu_dom_sf"/>
</dbReference>
<comment type="caution">
    <text evidence="20">The sequence shown here is derived from an EMBL/GenBank/DDBJ whole genome shotgun (WGS) entry which is preliminary data.</text>
</comment>
<reference evidence="20 21" key="1">
    <citation type="submission" date="2019-01" db="EMBL/GenBank/DDBJ databases">
        <authorList>
            <person name="Chen W.-M."/>
        </authorList>
    </citation>
    <scope>NUCLEOTIDE SEQUENCE [LARGE SCALE GENOMIC DNA]</scope>
    <source>
        <strain evidence="20 21">KYPC3</strain>
    </source>
</reference>
<comment type="subcellular location">
    <subcellularLocation>
        <location evidence="2">Lysosome</location>
    </subcellularLocation>
    <subcellularLocation>
        <location evidence="3">Secreted</location>
    </subcellularLocation>
</comment>
<dbReference type="Pfam" id="PF00703">
    <property type="entry name" value="Glyco_hydro_2"/>
    <property type="match status" value="1"/>
</dbReference>
<dbReference type="InterPro" id="IPR008979">
    <property type="entry name" value="Galactose-bd-like_sf"/>
</dbReference>
<evidence type="ECO:0000259" key="19">
    <source>
        <dbReference type="Pfam" id="PF22666"/>
    </source>
</evidence>
<comment type="subunit">
    <text evidence="5">Homodimer.</text>
</comment>
<evidence type="ECO:0000256" key="13">
    <source>
        <dbReference type="ARBA" id="ARBA00038429"/>
    </source>
</evidence>
<dbReference type="EC" id="3.2.1.25" evidence="6"/>
<keyword evidence="21" id="KW-1185">Reference proteome</keyword>
<evidence type="ECO:0000256" key="3">
    <source>
        <dbReference type="ARBA" id="ARBA00004613"/>
    </source>
</evidence>
<keyword evidence="8" id="KW-0732">Signal</keyword>
<dbReference type="GO" id="GO:0006516">
    <property type="term" value="P:glycoprotein catabolic process"/>
    <property type="evidence" value="ECO:0007669"/>
    <property type="project" value="TreeGrafter"/>
</dbReference>
<evidence type="ECO:0000256" key="11">
    <source>
        <dbReference type="ARBA" id="ARBA00023228"/>
    </source>
</evidence>
<evidence type="ECO:0000256" key="4">
    <source>
        <dbReference type="ARBA" id="ARBA00004740"/>
    </source>
</evidence>
<dbReference type="InterPro" id="IPR054593">
    <property type="entry name" value="Beta-mannosidase-like_N2"/>
</dbReference>
<comment type="catalytic activity">
    <reaction evidence="1">
        <text>Hydrolysis of terminal, non-reducing beta-D-mannose residues in beta-D-mannosides.</text>
        <dbReference type="EC" id="3.2.1.25"/>
    </reaction>
</comment>
<dbReference type="GO" id="GO:0004567">
    <property type="term" value="F:beta-mannosidase activity"/>
    <property type="evidence" value="ECO:0007669"/>
    <property type="project" value="UniProtKB-EC"/>
</dbReference>
<feature type="domain" description="Glycoside hydrolase family 2 immunoglobulin-like beta-sandwich" evidence="16">
    <location>
        <begin position="213"/>
        <end position="321"/>
    </location>
</feature>
<evidence type="ECO:0000256" key="10">
    <source>
        <dbReference type="ARBA" id="ARBA00023180"/>
    </source>
</evidence>
<dbReference type="Pfam" id="PF17786">
    <property type="entry name" value="Mannosidase_ig"/>
    <property type="match status" value="1"/>
</dbReference>
<dbReference type="Gene3D" id="3.20.20.80">
    <property type="entry name" value="Glycosidases"/>
    <property type="match status" value="1"/>
</dbReference>
<sequence>MNQAHSDSAFSTLFAATVASPATRRLDLTGSWSFSEALSDVWHPATVPGCNFTDLFANGLIADPMQADHETELQWIEQKDWVYRREFQLSAAELQSRVWQLEALGLDTYADIYLNGQLLASTDNMFVGHQLDCQSLLVAGNNLLQIYFHSPINKVKPLQLASGMVYPAENDKSDDKLSVYVRKAPCHFGWDWGPRFVSSGIWRGIALVGHQAVRIDDLQFTQRALTTAEASLQFDLDFTVLTPGQYQLQLQCSVRPELNQIVTQELTAGAQQFQWLLAMQQPELWWPAGLGEAYLYPFSVAVYDANSQQLLAERSLQIGLRTVEVINENDADGQSFYFKVNGLPVFMKGANYIPASAFPGTLTAADYQREFAAISAANMNMLRVWGGGFYQDEQFYQLADQHGVLIWQDFMFACSLYPGDADFLANVERETRYNIKRLRNHACIAMWCGNNEVDMGIARWDWPQKFGYSEQLFTKLKQDYCQLFGQLLPGLVQQLDGDRFYLRSSPISFWEDDADHLANHHFWGVWHGEQPFTEYQKRIPRFMSEYGFQSFPLKSSVDKFLPQAEQRLESPMLTVHQKHPRGNKLIQSYLADEYQLPKDFEQLLYLSQVQQALGLKLAFDAHRAAMPFCMGTLYWQLNDTWPAASWSGIDYYGRWKALHYQAARSFRAQSLVFSEDLSEQFSEQNQQLRLKLVSDSQVAMAATLQLRLLDFSGAVLWQQSQQISVAPLQVMQLQQWSLAELTKLADDRQLVLHAQLLSAADGRVLTDNLHFFRPNRELLLQQAAAELQISAIDGLLTVRLQSHTLLRQVLLELPDLEGKVLNFSDNFIDLLANEPVEVTAALPDLTSAQILALASQLRVRSLVDSYPDTSVNGVPV</sequence>
<dbReference type="Proteomes" id="UP000283077">
    <property type="component" value="Unassembled WGS sequence"/>
</dbReference>
<evidence type="ECO:0000259" key="17">
    <source>
        <dbReference type="Pfam" id="PF17753"/>
    </source>
</evidence>
<dbReference type="InterPro" id="IPR041447">
    <property type="entry name" value="Mannosidase_ig"/>
</dbReference>
<dbReference type="FunFam" id="3.20.20.80:FF:000050">
    <property type="entry name" value="Beta-mannosidase B"/>
    <property type="match status" value="1"/>
</dbReference>
<comment type="similarity">
    <text evidence="13">Belongs to the glycosyl hydrolase 2 family. Beta-mannosidase B subfamily.</text>
</comment>
<dbReference type="InterPro" id="IPR050887">
    <property type="entry name" value="Beta-mannosidase_GH2"/>
</dbReference>
<dbReference type="Pfam" id="PF22666">
    <property type="entry name" value="Glyco_hydro_2_N2"/>
    <property type="match status" value="1"/>
</dbReference>
<dbReference type="RefSeq" id="WP_127698220.1">
    <property type="nucleotide sequence ID" value="NZ_SACS01000005.1"/>
</dbReference>
<evidence type="ECO:0000313" key="20">
    <source>
        <dbReference type="EMBL" id="RVU40232.1"/>
    </source>
</evidence>
<protein>
    <recommendedName>
        <fullName evidence="14">Beta-mannosidase B</fullName>
        <ecNumber evidence="6">3.2.1.25</ecNumber>
    </recommendedName>
    <alternativeName>
        <fullName evidence="15">Mannanase B</fullName>
    </alternativeName>
</protein>
<name>A0A437R0E0_9GAMM</name>